<comment type="caution">
    <text evidence="1">The sequence shown here is derived from an EMBL/GenBank/DDBJ whole genome shotgun (WGS) entry which is preliminary data.</text>
</comment>
<keyword evidence="2" id="KW-1185">Reference proteome</keyword>
<protein>
    <submittedName>
        <fullName evidence="1">Uncharacterized protein</fullName>
    </submittedName>
</protein>
<proteinExistence type="predicted"/>
<accession>A0AA40FDY2</accession>
<dbReference type="EMBL" id="JAHYIQ010000056">
    <property type="protein sequence ID" value="KAK1117052.1"/>
    <property type="molecule type" value="Genomic_DNA"/>
</dbReference>
<name>A0AA40FDY2_9HYME</name>
<dbReference type="AlphaFoldDB" id="A0AA40FDY2"/>
<sequence>MRIEYVKPVKEQKLASESLHRSAGQAATLQIDENFGRGGRGVEPLYRFMKVRLDNGEMIPWESLGLVRNS</sequence>
<reference evidence="1" key="1">
    <citation type="submission" date="2021-10" db="EMBL/GenBank/DDBJ databases">
        <title>Melipona bicolor Genome sequencing and assembly.</title>
        <authorList>
            <person name="Araujo N.S."/>
            <person name="Arias M.C."/>
        </authorList>
    </citation>
    <scope>NUCLEOTIDE SEQUENCE</scope>
    <source>
        <strain evidence="1">USP_2M_L1-L4_2017</strain>
        <tissue evidence="1">Whole body</tissue>
    </source>
</reference>
<evidence type="ECO:0000313" key="2">
    <source>
        <dbReference type="Proteomes" id="UP001177670"/>
    </source>
</evidence>
<evidence type="ECO:0000313" key="1">
    <source>
        <dbReference type="EMBL" id="KAK1117052.1"/>
    </source>
</evidence>
<organism evidence="1 2">
    <name type="scientific">Melipona bicolor</name>
    <dbReference type="NCBI Taxonomy" id="60889"/>
    <lineage>
        <taxon>Eukaryota</taxon>
        <taxon>Metazoa</taxon>
        <taxon>Ecdysozoa</taxon>
        <taxon>Arthropoda</taxon>
        <taxon>Hexapoda</taxon>
        <taxon>Insecta</taxon>
        <taxon>Pterygota</taxon>
        <taxon>Neoptera</taxon>
        <taxon>Endopterygota</taxon>
        <taxon>Hymenoptera</taxon>
        <taxon>Apocrita</taxon>
        <taxon>Aculeata</taxon>
        <taxon>Apoidea</taxon>
        <taxon>Anthophila</taxon>
        <taxon>Apidae</taxon>
        <taxon>Melipona</taxon>
    </lineage>
</organism>
<dbReference type="Proteomes" id="UP001177670">
    <property type="component" value="Unassembled WGS sequence"/>
</dbReference>
<gene>
    <name evidence="1" type="ORF">K0M31_016977</name>
</gene>